<dbReference type="Pfam" id="PF05922">
    <property type="entry name" value="Inhibitor_I9"/>
    <property type="match status" value="1"/>
</dbReference>
<dbReference type="InterPro" id="IPR036852">
    <property type="entry name" value="Peptidase_S8/S53_dom_sf"/>
</dbReference>
<dbReference type="OrthoDB" id="206201at2759"/>
<feature type="signal peptide" evidence="8">
    <location>
        <begin position="1"/>
        <end position="28"/>
    </location>
</feature>
<dbReference type="InterPro" id="IPR010259">
    <property type="entry name" value="S8pro/Inhibitor_I9"/>
</dbReference>
<dbReference type="InterPro" id="IPR037045">
    <property type="entry name" value="S8pro/Inhibitor_I9_sf"/>
</dbReference>
<evidence type="ECO:0000259" key="11">
    <source>
        <dbReference type="Pfam" id="PF17766"/>
    </source>
</evidence>
<accession>A0A833QQL3</accession>
<keyword evidence="3 8" id="KW-0732">Signal</keyword>
<evidence type="ECO:0000256" key="8">
    <source>
        <dbReference type="SAM" id="SignalP"/>
    </source>
</evidence>
<dbReference type="PROSITE" id="PS51892">
    <property type="entry name" value="SUBTILASE"/>
    <property type="match status" value="1"/>
</dbReference>
<evidence type="ECO:0000313" key="13">
    <source>
        <dbReference type="Proteomes" id="UP000623129"/>
    </source>
</evidence>
<dbReference type="GO" id="GO:0006508">
    <property type="term" value="P:proteolysis"/>
    <property type="evidence" value="ECO:0007669"/>
    <property type="project" value="UniProtKB-KW"/>
</dbReference>
<dbReference type="SUPFAM" id="SSF52743">
    <property type="entry name" value="Subtilisin-like"/>
    <property type="match status" value="1"/>
</dbReference>
<feature type="domain" description="Inhibitor I9" evidence="10">
    <location>
        <begin position="33"/>
        <end position="108"/>
    </location>
</feature>
<evidence type="ECO:0000259" key="10">
    <source>
        <dbReference type="Pfam" id="PF05922"/>
    </source>
</evidence>
<feature type="domain" description="Subtilisin-like protease fibronectin type-III" evidence="11">
    <location>
        <begin position="604"/>
        <end position="700"/>
    </location>
</feature>
<dbReference type="Gene3D" id="3.40.50.200">
    <property type="entry name" value="Peptidase S8/S53 domain"/>
    <property type="match status" value="2"/>
</dbReference>
<feature type="active site" description="Charge relay system" evidence="6 7">
    <location>
        <position position="499"/>
    </location>
</feature>
<dbReference type="CDD" id="cd02120">
    <property type="entry name" value="PA_subtilisin_like"/>
    <property type="match status" value="1"/>
</dbReference>
<dbReference type="FunFam" id="2.60.40.2310:FF:000001">
    <property type="entry name" value="Subtilisin-like protease SBT1.5"/>
    <property type="match status" value="1"/>
</dbReference>
<proteinExistence type="inferred from homology"/>
<dbReference type="Proteomes" id="UP000623129">
    <property type="component" value="Unassembled WGS sequence"/>
</dbReference>
<feature type="active site" description="Charge relay system" evidence="6 7">
    <location>
        <position position="146"/>
    </location>
</feature>
<name>A0A833QQL3_9POAL</name>
<dbReference type="PROSITE" id="PS00138">
    <property type="entry name" value="SUBTILASE_SER"/>
    <property type="match status" value="1"/>
</dbReference>
<dbReference type="Gene3D" id="3.30.70.80">
    <property type="entry name" value="Peptidase S8 propeptide/proteinase inhibitor I9"/>
    <property type="match status" value="1"/>
</dbReference>
<dbReference type="FunFam" id="3.30.70.80:FF:000002">
    <property type="entry name" value="Subtilisin-like protease SBT5.3"/>
    <property type="match status" value="1"/>
</dbReference>
<evidence type="ECO:0000256" key="1">
    <source>
        <dbReference type="ARBA" id="ARBA00011073"/>
    </source>
</evidence>
<dbReference type="AlphaFoldDB" id="A0A833QQL3"/>
<keyword evidence="2 7" id="KW-0645">Protease</keyword>
<dbReference type="InterPro" id="IPR023828">
    <property type="entry name" value="Peptidase_S8_Ser-AS"/>
</dbReference>
<dbReference type="Gene3D" id="2.60.40.2310">
    <property type="match status" value="1"/>
</dbReference>
<evidence type="ECO:0000256" key="6">
    <source>
        <dbReference type="PIRSR" id="PIRSR615500-1"/>
    </source>
</evidence>
<evidence type="ECO:0000256" key="7">
    <source>
        <dbReference type="PROSITE-ProRule" id="PRU01240"/>
    </source>
</evidence>
<reference evidence="12" key="1">
    <citation type="submission" date="2020-01" db="EMBL/GenBank/DDBJ databases">
        <title>Genome sequence of Kobresia littledalei, the first chromosome-level genome in the family Cyperaceae.</title>
        <authorList>
            <person name="Qu G."/>
        </authorList>
    </citation>
    <scope>NUCLEOTIDE SEQUENCE</scope>
    <source>
        <strain evidence="12">C.B.Clarke</strain>
        <tissue evidence="12">Leaf</tissue>
    </source>
</reference>
<comment type="caution">
    <text evidence="12">The sequence shown here is derived from an EMBL/GenBank/DDBJ whole genome shotgun (WGS) entry which is preliminary data.</text>
</comment>
<keyword evidence="13" id="KW-1185">Reference proteome</keyword>
<dbReference type="Pfam" id="PF00082">
    <property type="entry name" value="Peptidase_S8"/>
    <property type="match status" value="1"/>
</dbReference>
<evidence type="ECO:0000256" key="5">
    <source>
        <dbReference type="ARBA" id="ARBA00022825"/>
    </source>
</evidence>
<dbReference type="EMBL" id="SWLB01000022">
    <property type="protein sequence ID" value="KAF3323858.1"/>
    <property type="molecule type" value="Genomic_DNA"/>
</dbReference>
<evidence type="ECO:0000256" key="4">
    <source>
        <dbReference type="ARBA" id="ARBA00022801"/>
    </source>
</evidence>
<feature type="active site" description="Charge relay system" evidence="6 7">
    <location>
        <position position="215"/>
    </location>
</feature>
<sequence length="712" mass="76294">MNFKPSSSIVIALIFCIQIFQLTVHIDASSKLYIVYLGEKRHNDPELVIASHHEKLTPLFESKEEAVSSIVYSYKHGFSGFAAMLNESQAQILSDMSDVISVTPNRKFAAHTTRSWDFLRLDDNSQSSTLLQKGNYGEDIIIGIIDTGIWPESKSFDPTGFGPAPKRWRGICQTGDSFGASNCSNKIIGARWYASDVSSSDLEGEYLSPRDYNGHGTHTASTAAGKGNVVSNTSFHSLAAGSVRGGAPRARLAIYKVLWGQNGEGSGAAILAAVDDAINDGVDVISMSIGGPDEFPGTLHAIAKGISVVFSAGNDGPAPQSVGNNVPWVISVAASTIDRSFPTVVTLGNSQRLVGQSIFYDTQQSKNHNFSMLVDGESCDNITALTELNVTGKIVLCSTIQGTLPNIVDASRNVQKAGGRGLIYAQYTTNLLQPSPGFPYAIVDFQIANKISTYISSTSLSLSSNIFHVCVCVQPDIAAPGVNILAAVKEGYKFMSGTSMACPHVTGVVALLKSLHPDWSPSAIKSAIVTTASVVDSYGVQIEAEATPRKIADPFDYGGGHIDPNKAADPGLVYDIDPNDYTKFFNCTLGPSDDCDSYTGQLYQLNVPSIAVPDLKDIVSVWRTVTNVGPTNSTYRAFVQPPAGVNVVVEPNLLSFNSNKSVERFKVTFVANRKVQGGYTFGSLTWSDSSKHSVRIPIAVRTIIQDFYADTA</sequence>
<keyword evidence="5 7" id="KW-0720">Serine protease</keyword>
<gene>
    <name evidence="12" type="ORF">FCM35_KLT11325</name>
</gene>
<feature type="chain" id="PRO_5032506488" evidence="8">
    <location>
        <begin position="29"/>
        <end position="712"/>
    </location>
</feature>
<dbReference type="InterPro" id="IPR045051">
    <property type="entry name" value="SBT"/>
</dbReference>
<organism evidence="12 13">
    <name type="scientific">Carex littledalei</name>
    <dbReference type="NCBI Taxonomy" id="544730"/>
    <lineage>
        <taxon>Eukaryota</taxon>
        <taxon>Viridiplantae</taxon>
        <taxon>Streptophyta</taxon>
        <taxon>Embryophyta</taxon>
        <taxon>Tracheophyta</taxon>
        <taxon>Spermatophyta</taxon>
        <taxon>Magnoliopsida</taxon>
        <taxon>Liliopsida</taxon>
        <taxon>Poales</taxon>
        <taxon>Cyperaceae</taxon>
        <taxon>Cyperoideae</taxon>
        <taxon>Cariceae</taxon>
        <taxon>Carex</taxon>
        <taxon>Carex subgen. Euthyceras</taxon>
    </lineage>
</organism>
<dbReference type="GO" id="GO:0004252">
    <property type="term" value="F:serine-type endopeptidase activity"/>
    <property type="evidence" value="ECO:0007669"/>
    <property type="project" value="UniProtKB-UniRule"/>
</dbReference>
<comment type="similarity">
    <text evidence="1 7">Belongs to the peptidase S8 family.</text>
</comment>
<dbReference type="InterPro" id="IPR015500">
    <property type="entry name" value="Peptidase_S8_subtilisin-rel"/>
</dbReference>
<evidence type="ECO:0000256" key="2">
    <source>
        <dbReference type="ARBA" id="ARBA00022670"/>
    </source>
</evidence>
<dbReference type="PRINTS" id="PR00723">
    <property type="entry name" value="SUBTILISIN"/>
</dbReference>
<dbReference type="PANTHER" id="PTHR10795">
    <property type="entry name" value="PROPROTEIN CONVERTASE SUBTILISIN/KEXIN"/>
    <property type="match status" value="1"/>
</dbReference>
<dbReference type="CDD" id="cd04852">
    <property type="entry name" value="Peptidases_S8_3"/>
    <property type="match status" value="1"/>
</dbReference>
<dbReference type="Pfam" id="PF17766">
    <property type="entry name" value="fn3_6"/>
    <property type="match status" value="1"/>
</dbReference>
<dbReference type="InterPro" id="IPR041469">
    <property type="entry name" value="Subtilisin-like_FN3"/>
</dbReference>
<protein>
    <submittedName>
        <fullName evidence="12">Subtilisin-like protease SBT3.3</fullName>
    </submittedName>
</protein>
<dbReference type="Gene3D" id="3.50.30.30">
    <property type="match status" value="1"/>
</dbReference>
<keyword evidence="4 7" id="KW-0378">Hydrolase</keyword>
<evidence type="ECO:0000256" key="3">
    <source>
        <dbReference type="ARBA" id="ARBA00022729"/>
    </source>
</evidence>
<feature type="domain" description="Peptidase S8/S53" evidence="9">
    <location>
        <begin position="137"/>
        <end position="536"/>
    </location>
</feature>
<dbReference type="InterPro" id="IPR000209">
    <property type="entry name" value="Peptidase_S8/S53_dom"/>
</dbReference>
<evidence type="ECO:0000313" key="12">
    <source>
        <dbReference type="EMBL" id="KAF3323858.1"/>
    </source>
</evidence>
<dbReference type="InterPro" id="IPR034197">
    <property type="entry name" value="Peptidases_S8_3"/>
</dbReference>
<evidence type="ECO:0000259" key="9">
    <source>
        <dbReference type="Pfam" id="PF00082"/>
    </source>
</evidence>